<evidence type="ECO:0000313" key="1">
    <source>
        <dbReference type="EMBL" id="MBB5758544.1"/>
    </source>
</evidence>
<dbReference type="AlphaFoldDB" id="A0A840ZMY3"/>
<dbReference type="EMBL" id="JACHOP010000014">
    <property type="protein sequence ID" value="MBB5758544.1"/>
    <property type="molecule type" value="Genomic_DNA"/>
</dbReference>
<keyword evidence="2" id="KW-1185">Reference proteome</keyword>
<evidence type="ECO:0000313" key="2">
    <source>
        <dbReference type="Proteomes" id="UP000583454"/>
    </source>
</evidence>
<sequence>MTVFTPPVRVPSSPVPILGLARDRGYPLDVRLALAAVVAGVRARRGDVVEP</sequence>
<protein>
    <submittedName>
        <fullName evidence="1">Uncharacterized protein</fullName>
    </submittedName>
</protein>
<comment type="caution">
    <text evidence="1">The sequence shown here is derived from an EMBL/GenBank/DDBJ whole genome shotgun (WGS) entry which is preliminary data.</text>
</comment>
<reference evidence="1 2" key="1">
    <citation type="submission" date="2020-08" db="EMBL/GenBank/DDBJ databases">
        <title>Genomic Encyclopedia of Type Strains, Phase IV (KMG-IV): sequencing the most valuable type-strain genomes for metagenomic binning, comparative biology and taxonomic classification.</title>
        <authorList>
            <person name="Goeker M."/>
        </authorList>
    </citation>
    <scope>NUCLEOTIDE SEQUENCE [LARGE SCALE GENOMIC DNA]</scope>
    <source>
        <strain evidence="1 2">DSM 2163</strain>
    </source>
</reference>
<accession>A0A840ZMY3</accession>
<dbReference type="RefSeq" id="WP_183571074.1">
    <property type="nucleotide sequence ID" value="NZ_JACHOP010000014.1"/>
</dbReference>
<gene>
    <name evidence="1" type="ORF">HNR00_003266</name>
</gene>
<dbReference type="Proteomes" id="UP000583454">
    <property type="component" value="Unassembled WGS sequence"/>
</dbReference>
<proteinExistence type="predicted"/>
<name>A0A840ZMY3_9HYPH</name>
<organism evidence="1 2">
    <name type="scientific">Methylorubrum rhodinum</name>
    <dbReference type="NCBI Taxonomy" id="29428"/>
    <lineage>
        <taxon>Bacteria</taxon>
        <taxon>Pseudomonadati</taxon>
        <taxon>Pseudomonadota</taxon>
        <taxon>Alphaproteobacteria</taxon>
        <taxon>Hyphomicrobiales</taxon>
        <taxon>Methylobacteriaceae</taxon>
        <taxon>Methylorubrum</taxon>
    </lineage>
</organism>